<dbReference type="Proteomes" id="UP000324897">
    <property type="component" value="Unassembled WGS sequence"/>
</dbReference>
<name>A0A5J9SIU2_9POAL</name>
<gene>
    <name evidence="1" type="ORF">EJB05_56050</name>
</gene>
<organism evidence="1 2">
    <name type="scientific">Eragrostis curvula</name>
    <name type="common">weeping love grass</name>
    <dbReference type="NCBI Taxonomy" id="38414"/>
    <lineage>
        <taxon>Eukaryota</taxon>
        <taxon>Viridiplantae</taxon>
        <taxon>Streptophyta</taxon>
        <taxon>Embryophyta</taxon>
        <taxon>Tracheophyta</taxon>
        <taxon>Spermatophyta</taxon>
        <taxon>Magnoliopsida</taxon>
        <taxon>Liliopsida</taxon>
        <taxon>Poales</taxon>
        <taxon>Poaceae</taxon>
        <taxon>PACMAD clade</taxon>
        <taxon>Chloridoideae</taxon>
        <taxon>Eragrostideae</taxon>
        <taxon>Eragrostidinae</taxon>
        <taxon>Eragrostis</taxon>
    </lineage>
</organism>
<reference evidence="1 2" key="1">
    <citation type="journal article" date="2019" name="Sci. Rep.">
        <title>A high-quality genome of Eragrostis curvula grass provides insights into Poaceae evolution and supports new strategies to enhance forage quality.</title>
        <authorList>
            <person name="Carballo J."/>
            <person name="Santos B.A.C.M."/>
            <person name="Zappacosta D."/>
            <person name="Garbus I."/>
            <person name="Selva J.P."/>
            <person name="Gallo C.A."/>
            <person name="Diaz A."/>
            <person name="Albertini E."/>
            <person name="Caccamo M."/>
            <person name="Echenique V."/>
        </authorList>
    </citation>
    <scope>NUCLEOTIDE SEQUENCE [LARGE SCALE GENOMIC DNA]</scope>
    <source>
        <strain evidence="2">cv. Victoria</strain>
        <tissue evidence="1">Leaf</tissue>
    </source>
</reference>
<sequence length="69" mass="7763">MEGMKSISMQQMVSYSTGMRWEAMNGEAGEDLSYISLEASTPLYINSYAALKPATSHRQRQLRLIYVAV</sequence>
<accession>A0A5J9SIU2</accession>
<dbReference type="AlphaFoldDB" id="A0A5J9SIU2"/>
<protein>
    <submittedName>
        <fullName evidence="1">Uncharacterized protein</fullName>
    </submittedName>
</protein>
<dbReference type="Gramene" id="TVT98615">
    <property type="protein sequence ID" value="TVT98615"/>
    <property type="gene ID" value="EJB05_56050"/>
</dbReference>
<evidence type="ECO:0000313" key="2">
    <source>
        <dbReference type="Proteomes" id="UP000324897"/>
    </source>
</evidence>
<comment type="caution">
    <text evidence="1">The sequence shown here is derived from an EMBL/GenBank/DDBJ whole genome shotgun (WGS) entry which is preliminary data.</text>
</comment>
<evidence type="ECO:0000313" key="1">
    <source>
        <dbReference type="EMBL" id="TVT98615.1"/>
    </source>
</evidence>
<proteinExistence type="predicted"/>
<keyword evidence="2" id="KW-1185">Reference proteome</keyword>
<dbReference type="EMBL" id="RWGY01000827">
    <property type="protein sequence ID" value="TVT98615.1"/>
    <property type="molecule type" value="Genomic_DNA"/>
</dbReference>